<evidence type="ECO:0000313" key="2">
    <source>
        <dbReference type="Proteomes" id="UP000054350"/>
    </source>
</evidence>
<proteinExistence type="predicted"/>
<sequence length="256" mass="27760">MATAGRNSAWGIAWGEVQRQAIFTDPLYMDGKYDLANPPRAGLAIARMQAMLTYRSPNAYAAKFARRATAGAVVPVSDLAVKGFSHSDGAGHFATPATKVTPGFFTAQSYLRYQGDKFVQRFDANCYVVTTRQIDTHDLARPYPDNVDPNVAYATALNRITQPTLVIAVVSDVLYTVSEHEELAAGLPNGELCVIDTPEGHDGFLLEHGQVTRAVTAFMRRVAPEFFEDDLDVEGEVEDAVVAAGDLSDEEVLAAE</sequence>
<keyword evidence="1" id="KW-0808">Transferase</keyword>
<protein>
    <submittedName>
        <fullName evidence="1">Homoserine O-acetyltransferase</fullName>
    </submittedName>
</protein>
<name>A0A0L0SGT9_ALLM3</name>
<dbReference type="EMBL" id="GG745338">
    <property type="protein sequence ID" value="KNE61575.1"/>
    <property type="molecule type" value="Genomic_DNA"/>
</dbReference>
<dbReference type="GO" id="GO:0004414">
    <property type="term" value="F:homoserine O-acetyltransferase activity"/>
    <property type="evidence" value="ECO:0007669"/>
    <property type="project" value="TreeGrafter"/>
</dbReference>
<evidence type="ECO:0000313" key="1">
    <source>
        <dbReference type="EMBL" id="KNE61575.1"/>
    </source>
</evidence>
<organism evidence="1 2">
    <name type="scientific">Allomyces macrogynus (strain ATCC 38327)</name>
    <name type="common">Allomyces javanicus var. macrogynus</name>
    <dbReference type="NCBI Taxonomy" id="578462"/>
    <lineage>
        <taxon>Eukaryota</taxon>
        <taxon>Fungi</taxon>
        <taxon>Fungi incertae sedis</taxon>
        <taxon>Blastocladiomycota</taxon>
        <taxon>Blastocladiomycetes</taxon>
        <taxon>Blastocladiales</taxon>
        <taxon>Blastocladiaceae</taxon>
        <taxon>Allomyces</taxon>
    </lineage>
</organism>
<reference evidence="1 2" key="1">
    <citation type="submission" date="2009-11" db="EMBL/GenBank/DDBJ databases">
        <title>Annotation of Allomyces macrogynus ATCC 38327.</title>
        <authorList>
            <consortium name="The Broad Institute Genome Sequencing Platform"/>
            <person name="Russ C."/>
            <person name="Cuomo C."/>
            <person name="Burger G."/>
            <person name="Gray M.W."/>
            <person name="Holland P.W.H."/>
            <person name="King N."/>
            <person name="Lang F.B.F."/>
            <person name="Roger A.J."/>
            <person name="Ruiz-Trillo I."/>
            <person name="Young S.K."/>
            <person name="Zeng Q."/>
            <person name="Gargeya S."/>
            <person name="Fitzgerald M."/>
            <person name="Haas B."/>
            <person name="Abouelleil A."/>
            <person name="Alvarado L."/>
            <person name="Arachchi H.M."/>
            <person name="Berlin A."/>
            <person name="Chapman S.B."/>
            <person name="Gearin G."/>
            <person name="Goldberg J."/>
            <person name="Griggs A."/>
            <person name="Gujja S."/>
            <person name="Hansen M."/>
            <person name="Heiman D."/>
            <person name="Howarth C."/>
            <person name="Larimer J."/>
            <person name="Lui A."/>
            <person name="MacDonald P.J.P."/>
            <person name="McCowen C."/>
            <person name="Montmayeur A."/>
            <person name="Murphy C."/>
            <person name="Neiman D."/>
            <person name="Pearson M."/>
            <person name="Priest M."/>
            <person name="Roberts A."/>
            <person name="Saif S."/>
            <person name="Shea T."/>
            <person name="Sisk P."/>
            <person name="Stolte C."/>
            <person name="Sykes S."/>
            <person name="Wortman J."/>
            <person name="Nusbaum C."/>
            <person name="Birren B."/>
        </authorList>
    </citation>
    <scope>NUCLEOTIDE SEQUENCE [LARGE SCALE GENOMIC DNA]</scope>
    <source>
        <strain evidence="1 2">ATCC 38327</strain>
    </source>
</reference>
<dbReference type="SUPFAM" id="SSF53474">
    <property type="entry name" value="alpha/beta-Hydrolases"/>
    <property type="match status" value="1"/>
</dbReference>
<dbReference type="GO" id="GO:0009092">
    <property type="term" value="P:homoserine metabolic process"/>
    <property type="evidence" value="ECO:0007669"/>
    <property type="project" value="TreeGrafter"/>
</dbReference>
<dbReference type="InterPro" id="IPR029058">
    <property type="entry name" value="AB_hydrolase_fold"/>
</dbReference>
<keyword evidence="2" id="KW-1185">Reference proteome</keyword>
<gene>
    <name evidence="1" type="ORF">AMAG_18650</name>
</gene>
<dbReference type="PANTHER" id="PTHR32268">
    <property type="entry name" value="HOMOSERINE O-ACETYLTRANSFERASE"/>
    <property type="match status" value="1"/>
</dbReference>
<dbReference type="Gene3D" id="3.40.50.1820">
    <property type="entry name" value="alpha/beta hydrolase"/>
    <property type="match status" value="1"/>
</dbReference>
<dbReference type="VEuPathDB" id="FungiDB:AMAG_18650"/>
<dbReference type="OrthoDB" id="191364at2759"/>
<accession>A0A0L0SGT9</accession>
<dbReference type="OMA" id="MVTISAC"/>
<dbReference type="Proteomes" id="UP000054350">
    <property type="component" value="Unassembled WGS sequence"/>
</dbReference>
<dbReference type="eggNOG" id="ENOG502QRIX">
    <property type="taxonomic scope" value="Eukaryota"/>
</dbReference>
<dbReference type="PIRSF" id="PIRSF000443">
    <property type="entry name" value="Homoser_Ac_trans"/>
    <property type="match status" value="1"/>
</dbReference>
<dbReference type="PANTHER" id="PTHR32268:SF11">
    <property type="entry name" value="HOMOSERINE O-ACETYLTRANSFERASE"/>
    <property type="match status" value="1"/>
</dbReference>
<dbReference type="AlphaFoldDB" id="A0A0L0SGT9"/>
<dbReference type="GO" id="GO:0009086">
    <property type="term" value="P:methionine biosynthetic process"/>
    <property type="evidence" value="ECO:0007669"/>
    <property type="project" value="TreeGrafter"/>
</dbReference>
<dbReference type="InterPro" id="IPR008220">
    <property type="entry name" value="HAT_MetX-like"/>
</dbReference>
<reference evidence="1 2" key="2">
    <citation type="submission" date="2009-11" db="EMBL/GenBank/DDBJ databases">
        <title>The Genome Sequence of Allomyces macrogynus strain ATCC 38327.</title>
        <authorList>
            <consortium name="The Broad Institute Genome Sequencing Platform"/>
            <person name="Russ C."/>
            <person name="Cuomo C."/>
            <person name="Shea T."/>
            <person name="Young S.K."/>
            <person name="Zeng Q."/>
            <person name="Koehrsen M."/>
            <person name="Haas B."/>
            <person name="Borodovsky M."/>
            <person name="Guigo R."/>
            <person name="Alvarado L."/>
            <person name="Berlin A."/>
            <person name="Borenstein D."/>
            <person name="Chen Z."/>
            <person name="Engels R."/>
            <person name="Freedman E."/>
            <person name="Gellesch M."/>
            <person name="Goldberg J."/>
            <person name="Griggs A."/>
            <person name="Gujja S."/>
            <person name="Heiman D."/>
            <person name="Hepburn T."/>
            <person name="Howarth C."/>
            <person name="Jen D."/>
            <person name="Larson L."/>
            <person name="Lewis B."/>
            <person name="Mehta T."/>
            <person name="Park D."/>
            <person name="Pearson M."/>
            <person name="Roberts A."/>
            <person name="Saif S."/>
            <person name="Shenoy N."/>
            <person name="Sisk P."/>
            <person name="Stolte C."/>
            <person name="Sykes S."/>
            <person name="Walk T."/>
            <person name="White J."/>
            <person name="Yandava C."/>
            <person name="Burger G."/>
            <person name="Gray M.W."/>
            <person name="Holland P.W.H."/>
            <person name="King N."/>
            <person name="Lang F.B.F."/>
            <person name="Roger A.J."/>
            <person name="Ruiz-Trillo I."/>
            <person name="Lander E."/>
            <person name="Nusbaum C."/>
        </authorList>
    </citation>
    <scope>NUCLEOTIDE SEQUENCE [LARGE SCALE GENOMIC DNA]</scope>
    <source>
        <strain evidence="1 2">ATCC 38327</strain>
    </source>
</reference>
<dbReference type="STRING" id="578462.A0A0L0SGT9"/>